<name>A0A921IW82_9ACTN</name>
<comment type="caution">
    <text evidence="3">The sequence shown here is derived from an EMBL/GenBank/DDBJ whole genome shotgun (WGS) entry which is preliminary data.</text>
</comment>
<sequence length="236" mass="26716">MGEGQLLLKLQETDLELVRHRSELNALPEIKSLAQKRKSLAAAKDELLRVTGRRKDLETYLGELDEEERLCLEDIEHAQEHAASAMDYSEVQDIEYELSQLAKELDKIAFERKDYQSQLEAISEREAKGSSFIAKLEKAILTAAQAARDHASGIQEDIERCTRTREKILSGLPADVQKRYEVASKRYNGLAVERLQGSIPSICRMTLTESSLNDLKRAGALTECPYCHRILIVEED</sequence>
<evidence type="ECO:0000313" key="3">
    <source>
        <dbReference type="EMBL" id="HJG37409.1"/>
    </source>
</evidence>
<gene>
    <name evidence="3" type="ORF">K8V70_06050</name>
</gene>
<dbReference type="InterPro" id="IPR003743">
    <property type="entry name" value="Zf-RING_7"/>
</dbReference>
<protein>
    <submittedName>
        <fullName evidence="3">C4-type zinc ribbon domain-containing protein</fullName>
    </submittedName>
</protein>
<dbReference type="Pfam" id="PF02591">
    <property type="entry name" value="Zn_ribbon_9"/>
    <property type="match status" value="1"/>
</dbReference>
<organism evidence="3 4">
    <name type="scientific">Enorma phocaeensis</name>
    <dbReference type="NCBI Taxonomy" id="1871019"/>
    <lineage>
        <taxon>Bacteria</taxon>
        <taxon>Bacillati</taxon>
        <taxon>Actinomycetota</taxon>
        <taxon>Coriobacteriia</taxon>
        <taxon>Coriobacteriales</taxon>
        <taxon>Coriobacteriaceae</taxon>
        <taxon>Enorma</taxon>
    </lineage>
</organism>
<dbReference type="AlphaFoldDB" id="A0A921IW82"/>
<evidence type="ECO:0000259" key="2">
    <source>
        <dbReference type="Pfam" id="PF24481"/>
    </source>
</evidence>
<accession>A0A921IW82</accession>
<dbReference type="RefSeq" id="WP_273190208.1">
    <property type="nucleotide sequence ID" value="NZ_DYUZ01000025.1"/>
</dbReference>
<reference evidence="3" key="1">
    <citation type="journal article" date="2021" name="PeerJ">
        <title>Extensive microbial diversity within the chicken gut microbiome revealed by metagenomics and culture.</title>
        <authorList>
            <person name="Gilroy R."/>
            <person name="Ravi A."/>
            <person name="Getino M."/>
            <person name="Pursley I."/>
            <person name="Horton D.L."/>
            <person name="Alikhan N.F."/>
            <person name="Baker D."/>
            <person name="Gharbi K."/>
            <person name="Hall N."/>
            <person name="Watson M."/>
            <person name="Adriaenssens E.M."/>
            <person name="Foster-Nyarko E."/>
            <person name="Jarju S."/>
            <person name="Secka A."/>
            <person name="Antonio M."/>
            <person name="Oren A."/>
            <person name="Chaudhuri R.R."/>
            <person name="La Ragione R."/>
            <person name="Hildebrand F."/>
            <person name="Pallen M.J."/>
        </authorList>
    </citation>
    <scope>NUCLEOTIDE SEQUENCE</scope>
    <source>
        <strain evidence="3">ChiHjej13B12-9602</strain>
    </source>
</reference>
<dbReference type="EMBL" id="DYUZ01000025">
    <property type="protein sequence ID" value="HJG37409.1"/>
    <property type="molecule type" value="Genomic_DNA"/>
</dbReference>
<evidence type="ECO:0000259" key="1">
    <source>
        <dbReference type="Pfam" id="PF02591"/>
    </source>
</evidence>
<feature type="domain" description="CT398-like coiled coil hairpin" evidence="2">
    <location>
        <begin position="10"/>
        <end position="185"/>
    </location>
</feature>
<evidence type="ECO:0000313" key="4">
    <source>
        <dbReference type="Proteomes" id="UP000753256"/>
    </source>
</evidence>
<dbReference type="InterPro" id="IPR056003">
    <property type="entry name" value="CT398_CC_hairpin"/>
</dbReference>
<dbReference type="Gene3D" id="1.10.287.1490">
    <property type="match status" value="1"/>
</dbReference>
<reference evidence="3" key="2">
    <citation type="submission" date="2021-09" db="EMBL/GenBank/DDBJ databases">
        <authorList>
            <person name="Gilroy R."/>
        </authorList>
    </citation>
    <scope>NUCLEOTIDE SEQUENCE</scope>
    <source>
        <strain evidence="3">ChiHjej13B12-9602</strain>
    </source>
</reference>
<feature type="domain" description="C4-type zinc ribbon" evidence="1">
    <location>
        <begin position="202"/>
        <end position="231"/>
    </location>
</feature>
<dbReference type="Proteomes" id="UP000753256">
    <property type="component" value="Unassembled WGS sequence"/>
</dbReference>
<dbReference type="Pfam" id="PF24481">
    <property type="entry name" value="CT398_CC"/>
    <property type="match status" value="1"/>
</dbReference>
<proteinExistence type="predicted"/>